<dbReference type="PANTHER" id="PTHR43586">
    <property type="entry name" value="CYSTEINE DESULFURASE"/>
    <property type="match status" value="1"/>
</dbReference>
<gene>
    <name evidence="2" type="ORF">BCF44_14516</name>
</gene>
<comment type="caution">
    <text evidence="2">The sequence shown here is derived from an EMBL/GenBank/DDBJ whole genome shotgun (WGS) entry which is preliminary data.</text>
</comment>
<evidence type="ECO:0000313" key="2">
    <source>
        <dbReference type="EMBL" id="REH17473.1"/>
    </source>
</evidence>
<keyword evidence="3" id="KW-1185">Reference proteome</keyword>
<dbReference type="InterPro" id="IPR015421">
    <property type="entry name" value="PyrdxlP-dep_Trfase_major"/>
</dbReference>
<dbReference type="SUPFAM" id="SSF53383">
    <property type="entry name" value="PLP-dependent transferases"/>
    <property type="match status" value="1"/>
</dbReference>
<proteinExistence type="predicted"/>
<dbReference type="Proteomes" id="UP000256269">
    <property type="component" value="Unassembled WGS sequence"/>
</dbReference>
<keyword evidence="2" id="KW-0456">Lyase</keyword>
<feature type="domain" description="Aminotransferase class V" evidence="1">
    <location>
        <begin position="54"/>
        <end position="364"/>
    </location>
</feature>
<dbReference type="InterPro" id="IPR000192">
    <property type="entry name" value="Aminotrans_V_dom"/>
</dbReference>
<evidence type="ECO:0000313" key="3">
    <source>
        <dbReference type="Proteomes" id="UP000256269"/>
    </source>
</evidence>
<dbReference type="Gene3D" id="3.90.1150.10">
    <property type="entry name" value="Aspartate Aminotransferase, domain 1"/>
    <property type="match status" value="1"/>
</dbReference>
<name>A0A3E0G4S7_9PSEU</name>
<evidence type="ECO:0000259" key="1">
    <source>
        <dbReference type="Pfam" id="PF00266"/>
    </source>
</evidence>
<dbReference type="PANTHER" id="PTHR43586:SF15">
    <property type="entry name" value="BLR3095 PROTEIN"/>
    <property type="match status" value="1"/>
</dbReference>
<organism evidence="2 3">
    <name type="scientific">Kutzneria buriramensis</name>
    <dbReference type="NCBI Taxonomy" id="1045776"/>
    <lineage>
        <taxon>Bacteria</taxon>
        <taxon>Bacillati</taxon>
        <taxon>Actinomycetota</taxon>
        <taxon>Actinomycetes</taxon>
        <taxon>Pseudonocardiales</taxon>
        <taxon>Pseudonocardiaceae</taxon>
        <taxon>Kutzneria</taxon>
    </lineage>
</organism>
<accession>A0A3E0G4S7</accession>
<dbReference type="RefSeq" id="WP_246016342.1">
    <property type="nucleotide sequence ID" value="NZ_CP144375.1"/>
</dbReference>
<protein>
    <submittedName>
        <fullName evidence="2">Selenocysteine lyase/cysteine desulfurase</fullName>
    </submittedName>
</protein>
<dbReference type="Gene3D" id="3.40.640.10">
    <property type="entry name" value="Type I PLP-dependent aspartate aminotransferase-like (Major domain)"/>
    <property type="match status" value="1"/>
</dbReference>
<dbReference type="Pfam" id="PF00266">
    <property type="entry name" value="Aminotran_5"/>
    <property type="match status" value="1"/>
</dbReference>
<dbReference type="EMBL" id="QUNO01000045">
    <property type="protein sequence ID" value="REH17473.1"/>
    <property type="molecule type" value="Genomic_DNA"/>
</dbReference>
<sequence length="378" mass="40775">MLTSEEFRLRFPALRDMTYLASCSQGALSDTLATALLEFQHTLLRYGAPWERWMGQVDTARRLFAEMINADADEVAVLPTVSAAAYQVASTRDFAARPTIVTTDMEFPSVAHVWLAQRANGAAVRHVADRSGVVPAEDYIAAIDETCGLVSVPLISYRNGVRLPVDAVLERARAAGATTFVDAYQGAGVEPIDVREIGCDFLAAGALKYVLGIPGIAFLYVRGGLRDERDPQATGWFGRQNPFSFDSRHLDYPAGARRFESGTPAIPAAYGAVAGMTVLGSVEPKAVRAHVSELGQHAQDSLIALGERLWSPADPALRGPQVALMDADPAKLAGFLSSRGIVTSPRGDLLRIALHYYNSPEDVDTVVAAIREYRRLGG</sequence>
<dbReference type="InterPro" id="IPR015424">
    <property type="entry name" value="PyrdxlP-dep_Trfase"/>
</dbReference>
<dbReference type="AlphaFoldDB" id="A0A3E0G4S7"/>
<reference evidence="2 3" key="1">
    <citation type="submission" date="2018-08" db="EMBL/GenBank/DDBJ databases">
        <title>Genomic Encyclopedia of Archaeal and Bacterial Type Strains, Phase II (KMG-II): from individual species to whole genera.</title>
        <authorList>
            <person name="Goeker M."/>
        </authorList>
    </citation>
    <scope>NUCLEOTIDE SEQUENCE [LARGE SCALE GENOMIC DNA]</scope>
    <source>
        <strain evidence="2 3">DSM 45791</strain>
    </source>
</reference>
<dbReference type="InterPro" id="IPR015422">
    <property type="entry name" value="PyrdxlP-dep_Trfase_small"/>
</dbReference>
<dbReference type="GO" id="GO:0016829">
    <property type="term" value="F:lyase activity"/>
    <property type="evidence" value="ECO:0007669"/>
    <property type="project" value="UniProtKB-KW"/>
</dbReference>